<evidence type="ECO:0000313" key="1">
    <source>
        <dbReference type="EMBL" id="MFC1411004.1"/>
    </source>
</evidence>
<evidence type="ECO:0000313" key="2">
    <source>
        <dbReference type="Proteomes" id="UP001592582"/>
    </source>
</evidence>
<proteinExistence type="predicted"/>
<protein>
    <submittedName>
        <fullName evidence="1">Uncharacterized protein</fullName>
    </submittedName>
</protein>
<comment type="caution">
    <text evidence="1">The sequence shown here is derived from an EMBL/GenBank/DDBJ whole genome shotgun (WGS) entry which is preliminary data.</text>
</comment>
<sequence length="309" mass="31952">MSEQPVTAPPAPEPPATEPLVTEPPAPAPPVTEPPAPAPYGAATVWAVPPYLAPAPPSPRDRAWVRTALRWTTAAVVCAAVCVGTAVAVTAPRRTDLPGLRTPADGRYAFPRLTLPALPPKALTPSQGADATGDSDHAADLRKLLLPAPLGARTVKGFLPDPTGWYPAASYIKDMGGKPELTSEFSAFGLRHIAARAWVAADGTRTTVYLLQFRADVDAGTVFDGDSASTRPAGVTGLVEDGSIVFPGLVTGVRTEALARPAGHGGQAVRVGYVKVGEVEAVIVMSSSKAVPLVNFKQVVGLQGELLQG</sequence>
<reference evidence="1 2" key="1">
    <citation type="submission" date="2024-09" db="EMBL/GenBank/DDBJ databases">
        <authorList>
            <person name="Lee S.D."/>
        </authorList>
    </citation>
    <scope>NUCLEOTIDE SEQUENCE [LARGE SCALE GENOMIC DNA]</scope>
    <source>
        <strain evidence="1 2">N1-1</strain>
    </source>
</reference>
<keyword evidence="2" id="KW-1185">Reference proteome</keyword>
<organism evidence="1 2">
    <name type="scientific">Streptacidiphilus alkalitolerans</name>
    <dbReference type="NCBI Taxonomy" id="3342712"/>
    <lineage>
        <taxon>Bacteria</taxon>
        <taxon>Bacillati</taxon>
        <taxon>Actinomycetota</taxon>
        <taxon>Actinomycetes</taxon>
        <taxon>Kitasatosporales</taxon>
        <taxon>Streptomycetaceae</taxon>
        <taxon>Streptacidiphilus</taxon>
    </lineage>
</organism>
<gene>
    <name evidence="1" type="ORF">ACEZDG_17225</name>
</gene>
<dbReference type="Proteomes" id="UP001592582">
    <property type="component" value="Unassembled WGS sequence"/>
</dbReference>
<name>A0ABV6VBA6_9ACTN</name>
<dbReference type="EMBL" id="JBHEZX010000006">
    <property type="protein sequence ID" value="MFC1411004.1"/>
    <property type="molecule type" value="Genomic_DNA"/>
</dbReference>
<accession>A0ABV6VBA6</accession>